<gene>
    <name evidence="1" type="ORF">APUU_20818A</name>
</gene>
<sequence>MVTVPSTYYLPATEHTPNNPLPVLHYRNVLPEPRTEDGVTKFLTAHKWEKRVGVFQGTSTLLLGAAGGDGVSNAGLRITVHTGDVIVLPAGTGHSSVESTDDYRYIGVYPDGCPQWKNQFGKKRIDNRTFQSEIAGVASPEEDPVYGKDGPLMQLWSQPVRANL</sequence>
<dbReference type="PANTHER" id="PTHR36448:SF2">
    <property type="entry name" value="CUPIN TYPE-1 DOMAIN-CONTAINING PROTEIN"/>
    <property type="match status" value="1"/>
</dbReference>
<keyword evidence="2" id="KW-1185">Reference proteome</keyword>
<dbReference type="PANTHER" id="PTHR36448">
    <property type="entry name" value="BLR7373 PROTEIN"/>
    <property type="match status" value="1"/>
</dbReference>
<protein>
    <recommendedName>
        <fullName evidence="3">Cupin type-1 domain-containing protein</fullName>
    </recommendedName>
</protein>
<proteinExistence type="predicted"/>
<dbReference type="SUPFAM" id="SSF51182">
    <property type="entry name" value="RmlC-like cupins"/>
    <property type="match status" value="1"/>
</dbReference>
<dbReference type="KEGG" id="apuu:APUU_20818A"/>
<dbReference type="AlphaFoldDB" id="A0A7R7XFD0"/>
<accession>A0A7R7XFD0</accession>
<dbReference type="CDD" id="cd02219">
    <property type="entry name" value="cupin_YjlB-like"/>
    <property type="match status" value="1"/>
</dbReference>
<organism evidence="1 2">
    <name type="scientific">Aspergillus puulaauensis</name>
    <dbReference type="NCBI Taxonomy" id="1220207"/>
    <lineage>
        <taxon>Eukaryota</taxon>
        <taxon>Fungi</taxon>
        <taxon>Dikarya</taxon>
        <taxon>Ascomycota</taxon>
        <taxon>Pezizomycotina</taxon>
        <taxon>Eurotiomycetes</taxon>
        <taxon>Eurotiomycetidae</taxon>
        <taxon>Eurotiales</taxon>
        <taxon>Aspergillaceae</taxon>
        <taxon>Aspergillus</taxon>
    </lineage>
</organism>
<evidence type="ECO:0008006" key="3">
    <source>
        <dbReference type="Google" id="ProtNLM"/>
    </source>
</evidence>
<dbReference type="OrthoDB" id="2446447at2759"/>
<reference evidence="1" key="2">
    <citation type="submission" date="2021-02" db="EMBL/GenBank/DDBJ databases">
        <title>Aspergillus puulaauensis MK2 genome sequence.</title>
        <authorList>
            <person name="Futagami T."/>
            <person name="Mori K."/>
            <person name="Kadooka C."/>
            <person name="Tanaka T."/>
        </authorList>
    </citation>
    <scope>NUCLEOTIDE SEQUENCE</scope>
    <source>
        <strain evidence="1">MK2</strain>
    </source>
</reference>
<dbReference type="RefSeq" id="XP_041552580.1">
    <property type="nucleotide sequence ID" value="XM_041699502.1"/>
</dbReference>
<dbReference type="EMBL" id="AP024444">
    <property type="protein sequence ID" value="BCS20386.1"/>
    <property type="molecule type" value="Genomic_DNA"/>
</dbReference>
<dbReference type="Proteomes" id="UP000654913">
    <property type="component" value="Chromosome 2"/>
</dbReference>
<reference evidence="1" key="1">
    <citation type="submission" date="2021-01" db="EMBL/GenBank/DDBJ databases">
        <authorList>
            <consortium name="Aspergillus puulaauensis MK2 genome sequencing consortium"/>
            <person name="Kazuki M."/>
            <person name="Futagami T."/>
        </authorList>
    </citation>
    <scope>NUCLEOTIDE SEQUENCE</scope>
    <source>
        <strain evidence="1">MK2</strain>
    </source>
</reference>
<dbReference type="InterPro" id="IPR011051">
    <property type="entry name" value="RmlC_Cupin_sf"/>
</dbReference>
<evidence type="ECO:0000313" key="2">
    <source>
        <dbReference type="Proteomes" id="UP000654913"/>
    </source>
</evidence>
<evidence type="ECO:0000313" key="1">
    <source>
        <dbReference type="EMBL" id="BCS20386.1"/>
    </source>
</evidence>
<dbReference type="GeneID" id="64970391"/>
<name>A0A7R7XFD0_9EURO</name>
<dbReference type="InterPro" id="IPR047121">
    <property type="entry name" value="YjiB-like"/>
</dbReference>